<dbReference type="PANTHER" id="PTHR45916">
    <property type="entry name" value="STRUCTURAL MAINTENANCE OF CHROMOSOMES PROTEIN 5"/>
    <property type="match status" value="1"/>
</dbReference>
<feature type="coiled-coil region" evidence="4">
    <location>
        <begin position="760"/>
        <end position="808"/>
    </location>
</feature>
<dbReference type="Gene3D" id="3.40.50.300">
    <property type="entry name" value="P-loop containing nucleotide triphosphate hydrolases"/>
    <property type="match status" value="2"/>
</dbReference>
<evidence type="ECO:0000256" key="4">
    <source>
        <dbReference type="SAM" id="Coils"/>
    </source>
</evidence>
<dbReference type="RefSeq" id="XP_062876947.1">
    <property type="nucleotide sequence ID" value="XM_063020877.1"/>
</dbReference>
<dbReference type="EMBL" id="CP138895">
    <property type="protein sequence ID" value="WPK24564.1"/>
    <property type="molecule type" value="Genomic_DNA"/>
</dbReference>
<sequence>MTLSLQPPSAKRRKPNGPTLSNMAHNFKAGNIIRLRVWNFTTYNYGVFNLSPSLNMIIGPNGSGKSTFVAAVCLGLGGKLELIRRKSLDSMIKSGEKESRIEITLSAGPDKQPVVIERTLTLKLTKSKWEIDGVSSELALVSRLVKSLNIQLDNLCHFLPQERVAEFASLSPEKLLLEMERTIGDNTLIQKHELLIDLDKSLVEVTEKLDSAEEYINGLKDDVDKYAREAERFREYEVKSREIGLHKKLLPYAKLQDLRNLMANLKLVRDNAKNTLLEFNHNVKPLASLARDAVECTKALDEQLSELNHQVFLMTQKTSTSTSQLSEIKTQIGECKNTINNLRFRTENEKLELSNTLEERDKILRDLNGIKVVDEEELSSLELQRLEKYNEKSSLAEELDTVKFQSNALGREIESRENRMREEHKKLTSNERLEVLRSTGTRYRREIMEMSYKAHSLLRKEKQKLGLRYYEAPVISCHVTDSRYAKYFEKIVDNMSLFALFFDNNEDYQAVSKILPTDANVPMRVVTKKNPEARIPKDLLARLGFDGCLSDFITGPESVIRCLKQRCFIHIIPVALKPISEELTREYLDFVTLLPGMKNARFAIENSLFLVGRSKHGSRQIFYNTENIAEAQLMAADGLTEELKKEISKRIQTLRENVVSLTEQRKQLLSSQEGLAARINVADSELKDLDKLVRALKKQKETKLKLEDTLSHKESRILTLQRKTNEDYGDQISQAEGSLIQKYLESARLVADIAKQVEELSQHKIEVKKTELLRQQLENKALTYQSIRKELDKKEELLQRQYLEAKSKYDEHKKGSAANEIREQNLVGEEREAVREFAEKYNSQGTLTEQFVLQTIERLEDEISVLPNIDHGTLALLLSKKIDLENAETQLPIMQRKKSDIEARVQKICIPWAEELAQIVEQISRSFQKRFVAVASDGQVELVKADRFKDWKLEILVKFRENSELKVLDHQSQSGGERAVSTIFFIMSLQGLTNAPIRIVDEINQGMDPKNEKQTHKYLVKTACTSDSSQYFLVTPKLLTGLYYHPDMAVHCIFTGPFLQSDSSSGGEYLDMHKKYSVEA</sequence>
<dbReference type="InterPro" id="IPR027417">
    <property type="entry name" value="P-loop_NTPase"/>
</dbReference>
<evidence type="ECO:0000259" key="6">
    <source>
        <dbReference type="Pfam" id="PF02463"/>
    </source>
</evidence>
<dbReference type="GO" id="GO:0000724">
    <property type="term" value="P:double-strand break repair via homologous recombination"/>
    <property type="evidence" value="ECO:0007669"/>
    <property type="project" value="TreeGrafter"/>
</dbReference>
<accession>A0AAX4H8J2</accession>
<dbReference type="GeneID" id="88172908"/>
<dbReference type="Pfam" id="PF02463">
    <property type="entry name" value="SMC_N"/>
    <property type="match status" value="1"/>
</dbReference>
<dbReference type="AlphaFoldDB" id="A0AAX4H8J2"/>
<feature type="coiled-coil region" evidence="4">
    <location>
        <begin position="644"/>
        <end position="716"/>
    </location>
</feature>
<evidence type="ECO:0000256" key="1">
    <source>
        <dbReference type="ARBA" id="ARBA00010171"/>
    </source>
</evidence>
<feature type="region of interest" description="Disordered" evidence="5">
    <location>
        <begin position="1"/>
        <end position="20"/>
    </location>
</feature>
<evidence type="ECO:0000256" key="5">
    <source>
        <dbReference type="SAM" id="MobiDB-lite"/>
    </source>
</evidence>
<dbReference type="GO" id="GO:0007059">
    <property type="term" value="P:chromosome segregation"/>
    <property type="evidence" value="ECO:0007669"/>
    <property type="project" value="UniProtKB-ARBA"/>
</dbReference>
<comment type="similarity">
    <text evidence="1">Belongs to the SMC family. SMC5 subfamily.</text>
</comment>
<evidence type="ECO:0000256" key="3">
    <source>
        <dbReference type="ARBA" id="ARBA00023054"/>
    </source>
</evidence>
<evidence type="ECO:0000313" key="7">
    <source>
        <dbReference type="EMBL" id="WPK24564.1"/>
    </source>
</evidence>
<dbReference type="InterPro" id="IPR003395">
    <property type="entry name" value="RecF/RecN/SMC_N"/>
</dbReference>
<protein>
    <recommendedName>
        <fullName evidence="2">Structural maintenance of chromosomes protein 5</fullName>
    </recommendedName>
</protein>
<dbReference type="SUPFAM" id="SSF52540">
    <property type="entry name" value="P-loop containing nucleoside triphosphate hydrolases"/>
    <property type="match status" value="2"/>
</dbReference>
<keyword evidence="3 4" id="KW-0175">Coiled coil</keyword>
<evidence type="ECO:0000313" key="8">
    <source>
        <dbReference type="Proteomes" id="UP001338582"/>
    </source>
</evidence>
<name>A0AAX4H8J2_9ASCO</name>
<gene>
    <name evidence="7" type="ORF">PUMCH_001843</name>
</gene>
<keyword evidence="8" id="KW-1185">Reference proteome</keyword>
<dbReference type="Proteomes" id="UP001338582">
    <property type="component" value="Chromosome 2"/>
</dbReference>
<dbReference type="GO" id="GO:0003697">
    <property type="term" value="F:single-stranded DNA binding"/>
    <property type="evidence" value="ECO:0007669"/>
    <property type="project" value="TreeGrafter"/>
</dbReference>
<reference evidence="7 8" key="1">
    <citation type="submission" date="2023-10" db="EMBL/GenBank/DDBJ databases">
        <title>Draft Genome Sequence of Candida saopaulonensis from a very Premature Infant with Sepsis.</title>
        <authorList>
            <person name="Ning Y."/>
            <person name="Dai R."/>
            <person name="Xiao M."/>
            <person name="Xu Y."/>
            <person name="Yan Q."/>
            <person name="Zhang L."/>
        </authorList>
    </citation>
    <scope>NUCLEOTIDE SEQUENCE [LARGE SCALE GENOMIC DNA]</scope>
    <source>
        <strain evidence="7 8">19XY460</strain>
    </source>
</reference>
<dbReference type="KEGG" id="asau:88172908"/>
<dbReference type="PANTHER" id="PTHR45916:SF1">
    <property type="entry name" value="STRUCTURAL MAINTENANCE OF CHROMOSOMES PROTEIN 5"/>
    <property type="match status" value="1"/>
</dbReference>
<dbReference type="GO" id="GO:0005634">
    <property type="term" value="C:nucleus"/>
    <property type="evidence" value="ECO:0007669"/>
    <property type="project" value="TreeGrafter"/>
</dbReference>
<feature type="domain" description="RecF/RecN/SMC N-terminal" evidence="6">
    <location>
        <begin position="32"/>
        <end position="1035"/>
    </location>
</feature>
<organism evidence="7 8">
    <name type="scientific">Australozyma saopauloensis</name>
    <dbReference type="NCBI Taxonomy" id="291208"/>
    <lineage>
        <taxon>Eukaryota</taxon>
        <taxon>Fungi</taxon>
        <taxon>Dikarya</taxon>
        <taxon>Ascomycota</taxon>
        <taxon>Saccharomycotina</taxon>
        <taxon>Pichiomycetes</taxon>
        <taxon>Metschnikowiaceae</taxon>
        <taxon>Australozyma</taxon>
    </lineage>
</organism>
<dbReference type="GO" id="GO:0030915">
    <property type="term" value="C:Smc5-Smc6 complex"/>
    <property type="evidence" value="ECO:0007669"/>
    <property type="project" value="TreeGrafter"/>
</dbReference>
<proteinExistence type="inferred from homology"/>
<evidence type="ECO:0000256" key="2">
    <source>
        <dbReference type="ARBA" id="ARBA00018687"/>
    </source>
</evidence>
<feature type="coiled-coil region" evidence="4">
    <location>
        <begin position="202"/>
        <end position="229"/>
    </location>
</feature>